<sequence>MLENNSENLKRFGPPPQRNRSLNRRKSGDRFEKVNYSYGIDGDKSQSSVARNFSSVDHGDTGSSYIQNESIHIGFVALDGCSTSDAAQLLNERWAATMHSYNDQSVDLSERPIMYTGASGATWGQLKLPHQMDFAAELRRAIHNAQSNVTPISGVHS</sequence>
<organism evidence="2 3">
    <name type="scientific">Dendrobium nobile</name>
    <name type="common">Orchid</name>
    <dbReference type="NCBI Taxonomy" id="94219"/>
    <lineage>
        <taxon>Eukaryota</taxon>
        <taxon>Viridiplantae</taxon>
        <taxon>Streptophyta</taxon>
        <taxon>Embryophyta</taxon>
        <taxon>Tracheophyta</taxon>
        <taxon>Spermatophyta</taxon>
        <taxon>Magnoliopsida</taxon>
        <taxon>Liliopsida</taxon>
        <taxon>Asparagales</taxon>
        <taxon>Orchidaceae</taxon>
        <taxon>Epidendroideae</taxon>
        <taxon>Malaxideae</taxon>
        <taxon>Dendrobiinae</taxon>
        <taxon>Dendrobium</taxon>
    </lineage>
</organism>
<dbReference type="Proteomes" id="UP000829196">
    <property type="component" value="Unassembled WGS sequence"/>
</dbReference>
<dbReference type="OrthoDB" id="1869053at2759"/>
<dbReference type="EMBL" id="JAGYWB010000017">
    <property type="protein sequence ID" value="KAI0494276.1"/>
    <property type="molecule type" value="Genomic_DNA"/>
</dbReference>
<evidence type="ECO:0000313" key="2">
    <source>
        <dbReference type="EMBL" id="KAI0494276.1"/>
    </source>
</evidence>
<reference evidence="2" key="1">
    <citation type="journal article" date="2022" name="Front. Genet.">
        <title>Chromosome-Scale Assembly of the Dendrobium nobile Genome Provides Insights Into the Molecular Mechanism of the Biosynthesis of the Medicinal Active Ingredient of Dendrobium.</title>
        <authorList>
            <person name="Xu Q."/>
            <person name="Niu S.-C."/>
            <person name="Li K.-L."/>
            <person name="Zheng P.-J."/>
            <person name="Zhang X.-J."/>
            <person name="Jia Y."/>
            <person name="Liu Y."/>
            <person name="Niu Y.-X."/>
            <person name="Yu L.-H."/>
            <person name="Chen D.-F."/>
            <person name="Zhang G.-Q."/>
        </authorList>
    </citation>
    <scope>NUCLEOTIDE SEQUENCE</scope>
    <source>
        <tissue evidence="2">Leaf</tissue>
    </source>
</reference>
<proteinExistence type="predicted"/>
<gene>
    <name evidence="2" type="ORF">KFK09_024408</name>
</gene>
<feature type="region of interest" description="Disordered" evidence="1">
    <location>
        <begin position="1"/>
        <end position="27"/>
    </location>
</feature>
<accession>A0A8T3ACJ7</accession>
<dbReference type="PANTHER" id="PTHR36032">
    <property type="entry name" value="PHOSPHOPANTOTHENATE--CYSTEINE LIGASE 2"/>
    <property type="match status" value="1"/>
</dbReference>
<protein>
    <submittedName>
        <fullName evidence="2">Uncharacterized protein</fullName>
    </submittedName>
</protein>
<name>A0A8T3ACJ7_DENNO</name>
<dbReference type="PANTHER" id="PTHR36032:SF1">
    <property type="entry name" value="PHOSPHOPANTOTHENATE--CYSTEINE LIGASE 2"/>
    <property type="match status" value="1"/>
</dbReference>
<dbReference type="AlphaFoldDB" id="A0A8T3ACJ7"/>
<comment type="caution">
    <text evidence="2">The sequence shown here is derived from an EMBL/GenBank/DDBJ whole genome shotgun (WGS) entry which is preliminary data.</text>
</comment>
<evidence type="ECO:0000256" key="1">
    <source>
        <dbReference type="SAM" id="MobiDB-lite"/>
    </source>
</evidence>
<evidence type="ECO:0000313" key="3">
    <source>
        <dbReference type="Proteomes" id="UP000829196"/>
    </source>
</evidence>
<keyword evidence="3" id="KW-1185">Reference proteome</keyword>